<dbReference type="Pfam" id="PF00675">
    <property type="entry name" value="Peptidase_M16"/>
    <property type="match status" value="2"/>
</dbReference>
<reference evidence="6" key="1">
    <citation type="submission" date="2020-10" db="EMBL/GenBank/DDBJ databases">
        <authorList>
            <person name="Gilroy R."/>
        </authorList>
    </citation>
    <scope>NUCLEOTIDE SEQUENCE</scope>
    <source>
        <strain evidence="6">10192</strain>
    </source>
</reference>
<keyword evidence="3" id="KW-0732">Signal</keyword>
<dbReference type="PROSITE" id="PS00143">
    <property type="entry name" value="INSULINASE"/>
    <property type="match status" value="1"/>
</dbReference>
<dbReference type="InterPro" id="IPR011765">
    <property type="entry name" value="Pept_M16_N"/>
</dbReference>
<evidence type="ECO:0000256" key="2">
    <source>
        <dbReference type="RuleBase" id="RU004447"/>
    </source>
</evidence>
<dbReference type="GO" id="GO:0004222">
    <property type="term" value="F:metalloendopeptidase activity"/>
    <property type="evidence" value="ECO:0007669"/>
    <property type="project" value="InterPro"/>
</dbReference>
<sequence length="860" mass="96292">MKKVIITLAIIFAGTFVFAAESVFTLDNGQTVVIKEVRTNPIVTMDTWIRTGSINEDDTNNGVAHFLEHLFFKGSKNHAPGEFDKLLESKGATTNAATSKDFTHYYITIPSKDFEEALELHADMLLNPLIPRKELEKERKVVLEEISKDENSPNHVVYDNLVSLLYTNHPYKRKVIGQKNIIETIHRDEILNFYNTWYTPSNMVTVIAGDVDTEKALELIKKNFSGNETKAPTVKYPKEKQLTEQARKVAYLPSESAYMLIGFRSVDINKHDAYALDVLAAILADGRSSIFYQEIKDKLQLAYSISAVNSTSKDDGIFYISANFTPDKLQKLEATIFEEINKIKKDGVTPEQVSLAKNIIERDTYYQRESISNIAQEIGYIMVTSDNNIKIYDDYVENIKKVTPADVKRVANKYLGIEKSAVSIVLPESAKEVEVSNVTAAPSDAKLISENKTTGKYELSNGATLLLTPNTSNEIIAINIFAKGGNFLQSKYGVSALTASTMLKGTKKYSPVELAQILEDNGIKIVPSVRSDAFSVTVLTTKNEYEKTLSLLNEIINNATFSNYEIEKVKNETVNNIKKSRDIPLQVAIEEYKNLIFENSPYTNSTKQFEKNIPAISREEILAFYNRIFNPQNITISINGNVDKDLTVKAFSTMFKSTDTEKFSLTEHKSEITPVTSARTCTKIDSDTNTDWVFLGWQVAGSDSKKDYATLQVIDSLLGSGMSSRLFKNLRDQEGLAYQLGSSYSANALKGAFLVYIGTNHATLEKAQEMLMAEIQKLKTEFVGTKELREAKDKLLGQFILSQETNLDKASTIGWFETVGLGYDFPADYGELINSVTEGDIIEVANKYFNSNYVLSIVKK</sequence>
<feature type="chain" id="PRO_5039610766" evidence="3">
    <location>
        <begin position="20"/>
        <end position="860"/>
    </location>
</feature>
<gene>
    <name evidence="6" type="ORF">IAC76_04975</name>
</gene>
<evidence type="ECO:0000256" key="1">
    <source>
        <dbReference type="ARBA" id="ARBA00007261"/>
    </source>
</evidence>
<feature type="signal peptide" evidence="3">
    <location>
        <begin position="1"/>
        <end position="19"/>
    </location>
</feature>
<protein>
    <submittedName>
        <fullName evidence="6">Insulinase family protein</fullName>
    </submittedName>
</protein>
<comment type="caution">
    <text evidence="6">The sequence shown here is derived from an EMBL/GenBank/DDBJ whole genome shotgun (WGS) entry which is preliminary data.</text>
</comment>
<dbReference type="GO" id="GO:0006508">
    <property type="term" value="P:proteolysis"/>
    <property type="evidence" value="ECO:0007669"/>
    <property type="project" value="InterPro"/>
</dbReference>
<dbReference type="InterPro" id="IPR011249">
    <property type="entry name" value="Metalloenz_LuxS/M16"/>
</dbReference>
<feature type="domain" description="Peptidase M16 C-terminal" evidence="5">
    <location>
        <begin position="616"/>
        <end position="795"/>
    </location>
</feature>
<dbReference type="InterPro" id="IPR050361">
    <property type="entry name" value="MPP/UQCRC_Complex"/>
</dbReference>
<dbReference type="EMBL" id="JADIND010000104">
    <property type="protein sequence ID" value="MBO8430721.1"/>
    <property type="molecule type" value="Genomic_DNA"/>
</dbReference>
<dbReference type="InterPro" id="IPR001431">
    <property type="entry name" value="Pept_M16_Zn_BS"/>
</dbReference>
<dbReference type="PANTHER" id="PTHR11851">
    <property type="entry name" value="METALLOPROTEASE"/>
    <property type="match status" value="1"/>
</dbReference>
<dbReference type="AlphaFoldDB" id="A0A9D9DNR8"/>
<feature type="domain" description="Peptidase M16 C-terminal" evidence="5">
    <location>
        <begin position="185"/>
        <end position="359"/>
    </location>
</feature>
<organism evidence="6 7">
    <name type="scientific">Candidatus Scatousia excrementipullorum</name>
    <dbReference type="NCBI Taxonomy" id="2840936"/>
    <lineage>
        <taxon>Bacteria</taxon>
        <taxon>Candidatus Scatousia</taxon>
    </lineage>
</organism>
<proteinExistence type="inferred from homology"/>
<evidence type="ECO:0000259" key="5">
    <source>
        <dbReference type="Pfam" id="PF05193"/>
    </source>
</evidence>
<evidence type="ECO:0000259" key="4">
    <source>
        <dbReference type="Pfam" id="PF00675"/>
    </source>
</evidence>
<feature type="domain" description="Peptidase M16 N-terminal" evidence="4">
    <location>
        <begin position="472"/>
        <end position="605"/>
    </location>
</feature>
<evidence type="ECO:0000313" key="6">
    <source>
        <dbReference type="EMBL" id="MBO8430721.1"/>
    </source>
</evidence>
<reference evidence="6" key="2">
    <citation type="journal article" date="2021" name="PeerJ">
        <title>Extensive microbial diversity within the chicken gut microbiome revealed by metagenomics and culture.</title>
        <authorList>
            <person name="Gilroy R."/>
            <person name="Ravi A."/>
            <person name="Getino M."/>
            <person name="Pursley I."/>
            <person name="Horton D.L."/>
            <person name="Alikhan N.F."/>
            <person name="Baker D."/>
            <person name="Gharbi K."/>
            <person name="Hall N."/>
            <person name="Watson M."/>
            <person name="Adriaenssens E.M."/>
            <person name="Foster-Nyarko E."/>
            <person name="Jarju S."/>
            <person name="Secka A."/>
            <person name="Antonio M."/>
            <person name="Oren A."/>
            <person name="Chaudhuri R.R."/>
            <person name="La Ragione R."/>
            <person name="Hildebrand F."/>
            <person name="Pallen M.J."/>
        </authorList>
    </citation>
    <scope>NUCLEOTIDE SEQUENCE</scope>
    <source>
        <strain evidence="6">10192</strain>
    </source>
</reference>
<name>A0A9D9DNR8_9BACT</name>
<dbReference type="Gene3D" id="3.30.830.10">
    <property type="entry name" value="Metalloenzyme, LuxS/M16 peptidase-like"/>
    <property type="match status" value="4"/>
</dbReference>
<feature type="domain" description="Peptidase M16 N-terminal" evidence="4">
    <location>
        <begin position="32"/>
        <end position="177"/>
    </location>
</feature>
<dbReference type="Pfam" id="PF05193">
    <property type="entry name" value="Peptidase_M16_C"/>
    <property type="match status" value="2"/>
</dbReference>
<evidence type="ECO:0000256" key="3">
    <source>
        <dbReference type="SAM" id="SignalP"/>
    </source>
</evidence>
<accession>A0A9D9DNR8</accession>
<dbReference type="InterPro" id="IPR007863">
    <property type="entry name" value="Peptidase_M16_C"/>
</dbReference>
<evidence type="ECO:0000313" key="7">
    <source>
        <dbReference type="Proteomes" id="UP000823632"/>
    </source>
</evidence>
<dbReference type="Proteomes" id="UP000823632">
    <property type="component" value="Unassembled WGS sequence"/>
</dbReference>
<comment type="similarity">
    <text evidence="1 2">Belongs to the peptidase M16 family.</text>
</comment>
<dbReference type="SUPFAM" id="SSF63411">
    <property type="entry name" value="LuxS/MPP-like metallohydrolase"/>
    <property type="match status" value="4"/>
</dbReference>
<dbReference type="PANTHER" id="PTHR11851:SF49">
    <property type="entry name" value="MITOCHONDRIAL-PROCESSING PEPTIDASE SUBUNIT ALPHA"/>
    <property type="match status" value="1"/>
</dbReference>
<dbReference type="GO" id="GO:0046872">
    <property type="term" value="F:metal ion binding"/>
    <property type="evidence" value="ECO:0007669"/>
    <property type="project" value="InterPro"/>
</dbReference>